<evidence type="ECO:0000313" key="15">
    <source>
        <dbReference type="EMBL" id="KRM25931.1"/>
    </source>
</evidence>
<keyword evidence="2 11" id="KW-0235">DNA replication</keyword>
<keyword evidence="6 11" id="KW-0862">Zinc</keyword>
<keyword evidence="7 11" id="KW-0346">Stress response</keyword>
<dbReference type="InterPro" id="IPR008971">
    <property type="entry name" value="HSP40/DnaJ_pept-bd"/>
</dbReference>
<dbReference type="AlphaFoldDB" id="A0A0R1XCQ7"/>
<feature type="binding site" evidence="11">
    <location>
        <position position="154"/>
    </location>
    <ligand>
        <name>Zn(2+)</name>
        <dbReference type="ChEBI" id="CHEBI:29105"/>
        <label>1</label>
    </ligand>
</feature>
<dbReference type="Gene3D" id="2.10.230.10">
    <property type="entry name" value="Heat shock protein DnaJ, cysteine-rich domain"/>
    <property type="match status" value="1"/>
</dbReference>
<dbReference type="STRING" id="1423782.FD32_GL000599"/>
<feature type="binding site" evidence="11">
    <location>
        <position position="213"/>
    </location>
    <ligand>
        <name>Zn(2+)</name>
        <dbReference type="ChEBI" id="CHEBI:29105"/>
        <label>1</label>
    </ligand>
</feature>
<evidence type="ECO:0000259" key="13">
    <source>
        <dbReference type="PROSITE" id="PS50076"/>
    </source>
</evidence>
<comment type="cofactor">
    <cofactor evidence="11">
        <name>Zn(2+)</name>
        <dbReference type="ChEBI" id="CHEBI:29105"/>
    </cofactor>
    <text evidence="11">Binds 2 Zn(2+) ions per monomer.</text>
</comment>
<dbReference type="PATRIC" id="fig|1423782.4.peg.618"/>
<dbReference type="GO" id="GO:0042026">
    <property type="term" value="P:protein refolding"/>
    <property type="evidence" value="ECO:0007669"/>
    <property type="project" value="TreeGrafter"/>
</dbReference>
<dbReference type="CDD" id="cd10719">
    <property type="entry name" value="DnaJ_zf"/>
    <property type="match status" value="1"/>
</dbReference>
<evidence type="ECO:0000256" key="12">
    <source>
        <dbReference type="PROSITE-ProRule" id="PRU00546"/>
    </source>
</evidence>
<proteinExistence type="inferred from homology"/>
<dbReference type="GO" id="GO:0008270">
    <property type="term" value="F:zinc ion binding"/>
    <property type="evidence" value="ECO:0007669"/>
    <property type="project" value="UniProtKB-UniRule"/>
</dbReference>
<dbReference type="PROSITE" id="PS00636">
    <property type="entry name" value="DNAJ_1"/>
    <property type="match status" value="1"/>
</dbReference>
<feature type="repeat" description="CXXCXGXG motif" evidence="11">
    <location>
        <begin position="154"/>
        <end position="161"/>
    </location>
</feature>
<dbReference type="InterPro" id="IPR001305">
    <property type="entry name" value="HSP_DnaJ_Cys-rich_dom"/>
</dbReference>
<dbReference type="SUPFAM" id="SSF46565">
    <property type="entry name" value="Chaperone J-domain"/>
    <property type="match status" value="1"/>
</dbReference>
<keyword evidence="16" id="KW-1185">Reference proteome</keyword>
<accession>A0A0R1XCQ7</accession>
<feature type="binding site" evidence="11">
    <location>
        <position position="174"/>
    </location>
    <ligand>
        <name>Zn(2+)</name>
        <dbReference type="ChEBI" id="CHEBI:29105"/>
        <label>2</label>
    </ligand>
</feature>
<sequence length="386" mass="41430">MAEENYYDVLGVSKDASEADIKHAYRRLAAKYHPDVNHAPGAEEKFKKINEAYDVLSDSQKRAQYDQFGSAGPQAGAGQGFGGFGNGGFSSQGFGGASGFDDIFSQFFGGGGSRRPNPTAPRQGRDLQYAMTLKFMDAIFGKTTTIKYDRDEQCKTCHGTGAKTGKSASTCKRCGGSGVIVTVRRTPLGNMQTQTTCPECNGTGKVIKAADQCPTCHGSGHVHAKHELEVKVPAGVDDGQQMRLEGQGDAGENGGPAGDLYIVFRVTPSRDFRRDGTTIYVDRDISFAQAALGDEIKVKTVHGDVDLKVPAGTQSETNFRLRGKGVPYLNGKGTGDEHVTVHVKTPKNLNKRQREAMMAFAAASGEDVKGVKKSVLDKLKDAFEDR</sequence>
<evidence type="ECO:0000256" key="1">
    <source>
        <dbReference type="ARBA" id="ARBA00022490"/>
    </source>
</evidence>
<keyword evidence="1 11" id="KW-0963">Cytoplasm</keyword>
<dbReference type="Pfam" id="PF00226">
    <property type="entry name" value="DnaJ"/>
    <property type="match status" value="1"/>
</dbReference>
<feature type="binding site" evidence="11">
    <location>
        <position position="197"/>
    </location>
    <ligand>
        <name>Zn(2+)</name>
        <dbReference type="ChEBI" id="CHEBI:29105"/>
        <label>2</label>
    </ligand>
</feature>
<dbReference type="Gene3D" id="1.10.287.110">
    <property type="entry name" value="DnaJ domain"/>
    <property type="match status" value="1"/>
</dbReference>
<comment type="function">
    <text evidence="11">Participates actively in the response to hyperosmotic and heat shock by preventing the aggregation of stress-denatured proteins and by disaggregating proteins, also in an autonomous, DnaK-independent fashion. Unfolded proteins bind initially to DnaJ; upon interaction with the DnaJ-bound protein, DnaK hydrolyzes its bound ATP, resulting in the formation of a stable complex. GrpE releases ADP from DnaK; ATP binding to DnaK triggers the release of the substrate protein, thus completing the reaction cycle. Several rounds of ATP-dependent interactions between DnaJ, DnaK and GrpE are required for fully efficient folding. Also involved, together with DnaK and GrpE, in the DNA replication of plasmids through activation of initiation proteins.</text>
</comment>
<keyword evidence="5 11" id="KW-0863">Zinc-finger</keyword>
<dbReference type="FunFam" id="1.10.287.110:FF:000031">
    <property type="entry name" value="Molecular chaperone DnaJ"/>
    <property type="match status" value="1"/>
</dbReference>
<dbReference type="PANTHER" id="PTHR43096">
    <property type="entry name" value="DNAJ HOMOLOG 1, MITOCHONDRIAL-RELATED"/>
    <property type="match status" value="1"/>
</dbReference>
<dbReference type="InterPro" id="IPR001623">
    <property type="entry name" value="DnaJ_domain"/>
</dbReference>
<evidence type="ECO:0000256" key="2">
    <source>
        <dbReference type="ARBA" id="ARBA00022705"/>
    </source>
</evidence>
<keyword evidence="4 11" id="KW-0677">Repeat</keyword>
<dbReference type="InterPro" id="IPR012724">
    <property type="entry name" value="DnaJ"/>
</dbReference>
<evidence type="ECO:0000256" key="6">
    <source>
        <dbReference type="ARBA" id="ARBA00022833"/>
    </source>
</evidence>
<feature type="binding site" evidence="11">
    <location>
        <position position="157"/>
    </location>
    <ligand>
        <name>Zn(2+)</name>
        <dbReference type="ChEBI" id="CHEBI:29105"/>
        <label>1</label>
    </ligand>
</feature>
<feature type="domain" description="CR-type" evidence="14">
    <location>
        <begin position="141"/>
        <end position="225"/>
    </location>
</feature>
<dbReference type="GO" id="GO:0005737">
    <property type="term" value="C:cytoplasm"/>
    <property type="evidence" value="ECO:0007669"/>
    <property type="project" value="UniProtKB-SubCell"/>
</dbReference>
<name>A0A0R1XCQ7_9LACO</name>
<comment type="subcellular location">
    <subcellularLocation>
        <location evidence="11">Cytoplasm</location>
    </subcellularLocation>
</comment>
<dbReference type="NCBIfam" id="TIGR02349">
    <property type="entry name" value="DnaJ_bact"/>
    <property type="match status" value="1"/>
</dbReference>
<dbReference type="GO" id="GO:0009408">
    <property type="term" value="P:response to heat"/>
    <property type="evidence" value="ECO:0007669"/>
    <property type="project" value="InterPro"/>
</dbReference>
<feature type="repeat" description="CXXCXGXG motif" evidence="11">
    <location>
        <begin position="171"/>
        <end position="178"/>
    </location>
</feature>
<dbReference type="PROSITE" id="PS51188">
    <property type="entry name" value="ZF_CR"/>
    <property type="match status" value="1"/>
</dbReference>
<dbReference type="SUPFAM" id="SSF49493">
    <property type="entry name" value="HSP40/DnaJ peptide-binding domain"/>
    <property type="match status" value="2"/>
</dbReference>
<evidence type="ECO:0000256" key="5">
    <source>
        <dbReference type="ARBA" id="ARBA00022771"/>
    </source>
</evidence>
<dbReference type="Pfam" id="PF00684">
    <property type="entry name" value="DnaJ_CXXCXGXG"/>
    <property type="match status" value="1"/>
</dbReference>
<comment type="similarity">
    <text evidence="9 11">Belongs to the DnaJ family.</text>
</comment>
<dbReference type="GO" id="GO:0051082">
    <property type="term" value="F:unfolded protein binding"/>
    <property type="evidence" value="ECO:0007669"/>
    <property type="project" value="UniProtKB-UniRule"/>
</dbReference>
<comment type="caution">
    <text evidence="15">The sequence shown here is derived from an EMBL/GenBank/DDBJ whole genome shotgun (WGS) entry which is preliminary data.</text>
</comment>
<dbReference type="GO" id="GO:0005524">
    <property type="term" value="F:ATP binding"/>
    <property type="evidence" value="ECO:0007669"/>
    <property type="project" value="InterPro"/>
</dbReference>
<dbReference type="GO" id="GO:0006260">
    <property type="term" value="P:DNA replication"/>
    <property type="evidence" value="ECO:0007669"/>
    <property type="project" value="UniProtKB-KW"/>
</dbReference>
<organism evidence="15 16">
    <name type="scientific">Limosilactobacillus panis DSM 6035</name>
    <dbReference type="NCBI Taxonomy" id="1423782"/>
    <lineage>
        <taxon>Bacteria</taxon>
        <taxon>Bacillati</taxon>
        <taxon>Bacillota</taxon>
        <taxon>Bacilli</taxon>
        <taxon>Lactobacillales</taxon>
        <taxon>Lactobacillaceae</taxon>
        <taxon>Limosilactobacillus</taxon>
    </lineage>
</organism>
<evidence type="ECO:0000256" key="9">
    <source>
        <dbReference type="ARBA" id="ARBA00061004"/>
    </source>
</evidence>
<gene>
    <name evidence="11" type="primary">dnaJ</name>
    <name evidence="15" type="ORF">FD32_GL000599</name>
</gene>
<dbReference type="SUPFAM" id="SSF57938">
    <property type="entry name" value="DnaJ/Hsp40 cysteine-rich domain"/>
    <property type="match status" value="1"/>
</dbReference>
<evidence type="ECO:0000313" key="16">
    <source>
        <dbReference type="Proteomes" id="UP000051412"/>
    </source>
</evidence>
<evidence type="ECO:0000259" key="14">
    <source>
        <dbReference type="PROSITE" id="PS51188"/>
    </source>
</evidence>
<feature type="binding site" evidence="11">
    <location>
        <position position="200"/>
    </location>
    <ligand>
        <name>Zn(2+)</name>
        <dbReference type="ChEBI" id="CHEBI:29105"/>
        <label>2</label>
    </ligand>
</feature>
<evidence type="ECO:0000256" key="7">
    <source>
        <dbReference type="ARBA" id="ARBA00023016"/>
    </source>
</evidence>
<comment type="subunit">
    <text evidence="11">Homodimer.</text>
</comment>
<keyword evidence="3 11" id="KW-0479">Metal-binding</keyword>
<dbReference type="InterPro" id="IPR018253">
    <property type="entry name" value="DnaJ_domain_CS"/>
</dbReference>
<dbReference type="SMART" id="SM00271">
    <property type="entry name" value="DnaJ"/>
    <property type="match status" value="1"/>
</dbReference>
<feature type="repeat" description="CXXCXGXG motif" evidence="11">
    <location>
        <begin position="213"/>
        <end position="220"/>
    </location>
</feature>
<dbReference type="FunFam" id="2.10.230.10:FF:000002">
    <property type="entry name" value="Molecular chaperone DnaJ"/>
    <property type="match status" value="1"/>
</dbReference>
<feature type="zinc finger region" description="CR-type" evidence="12">
    <location>
        <begin position="141"/>
        <end position="225"/>
    </location>
</feature>
<feature type="repeat" description="CXXCXGXG motif" evidence="11">
    <location>
        <begin position="197"/>
        <end position="204"/>
    </location>
</feature>
<dbReference type="NCBIfam" id="NF008035">
    <property type="entry name" value="PRK10767.1"/>
    <property type="match status" value="1"/>
</dbReference>
<dbReference type="Pfam" id="PF01556">
    <property type="entry name" value="DnaJ_C"/>
    <property type="match status" value="1"/>
</dbReference>
<comment type="domain">
    <text evidence="11">The J domain is necessary and sufficient to stimulate DnaK ATPase activity. Zinc center 1 plays an important role in the autonomous, DnaK-independent chaperone activity of DnaJ. Zinc center 2 is essential for interaction with DnaK and for DnaJ activity.</text>
</comment>
<evidence type="ECO:0000256" key="3">
    <source>
        <dbReference type="ARBA" id="ARBA00022723"/>
    </source>
</evidence>
<protein>
    <recommendedName>
        <fullName evidence="10 11">Chaperone protein DnaJ</fullName>
    </recommendedName>
</protein>
<dbReference type="PROSITE" id="PS50076">
    <property type="entry name" value="DNAJ_2"/>
    <property type="match status" value="1"/>
</dbReference>
<dbReference type="HAMAP" id="MF_01152">
    <property type="entry name" value="DnaJ"/>
    <property type="match status" value="1"/>
</dbReference>
<dbReference type="PANTHER" id="PTHR43096:SF48">
    <property type="entry name" value="CHAPERONE PROTEIN DNAJ"/>
    <property type="match status" value="1"/>
</dbReference>
<dbReference type="FunFam" id="2.60.260.20:FF:000005">
    <property type="entry name" value="Chaperone protein dnaJ 1, mitochondrial"/>
    <property type="match status" value="1"/>
</dbReference>
<evidence type="ECO:0000256" key="8">
    <source>
        <dbReference type="ARBA" id="ARBA00023186"/>
    </source>
</evidence>
<dbReference type="InterPro" id="IPR036869">
    <property type="entry name" value="J_dom_sf"/>
</dbReference>
<dbReference type="EMBL" id="AZGM01000104">
    <property type="protein sequence ID" value="KRM25931.1"/>
    <property type="molecule type" value="Genomic_DNA"/>
</dbReference>
<dbReference type="OrthoDB" id="9779889at2"/>
<feature type="binding site" evidence="11">
    <location>
        <position position="216"/>
    </location>
    <ligand>
        <name>Zn(2+)</name>
        <dbReference type="ChEBI" id="CHEBI:29105"/>
        <label>1</label>
    </ligand>
</feature>
<dbReference type="CDD" id="cd06257">
    <property type="entry name" value="DnaJ"/>
    <property type="match status" value="1"/>
</dbReference>
<dbReference type="Proteomes" id="UP000051412">
    <property type="component" value="Unassembled WGS sequence"/>
</dbReference>
<dbReference type="InterPro" id="IPR002939">
    <property type="entry name" value="DnaJ_C"/>
</dbReference>
<feature type="domain" description="J" evidence="13">
    <location>
        <begin position="5"/>
        <end position="69"/>
    </location>
</feature>
<feature type="binding site" evidence="11">
    <location>
        <position position="171"/>
    </location>
    <ligand>
        <name>Zn(2+)</name>
        <dbReference type="ChEBI" id="CHEBI:29105"/>
        <label>2</label>
    </ligand>
</feature>
<dbReference type="GO" id="GO:0031072">
    <property type="term" value="F:heat shock protein binding"/>
    <property type="evidence" value="ECO:0007669"/>
    <property type="project" value="InterPro"/>
</dbReference>
<keyword evidence="8 11" id="KW-0143">Chaperone</keyword>
<dbReference type="InterPro" id="IPR036410">
    <property type="entry name" value="HSP_DnaJ_Cys-rich_dom_sf"/>
</dbReference>
<dbReference type="NCBIfam" id="NF010869">
    <property type="entry name" value="PRK14276.1"/>
    <property type="match status" value="1"/>
</dbReference>
<dbReference type="RefSeq" id="WP_047770478.1">
    <property type="nucleotide sequence ID" value="NZ_AZGM01000104.1"/>
</dbReference>
<evidence type="ECO:0000256" key="4">
    <source>
        <dbReference type="ARBA" id="ARBA00022737"/>
    </source>
</evidence>
<dbReference type="CDD" id="cd10747">
    <property type="entry name" value="DnaJ_C"/>
    <property type="match status" value="1"/>
</dbReference>
<evidence type="ECO:0000256" key="11">
    <source>
        <dbReference type="HAMAP-Rule" id="MF_01152"/>
    </source>
</evidence>
<evidence type="ECO:0000256" key="10">
    <source>
        <dbReference type="ARBA" id="ARBA00067609"/>
    </source>
</evidence>
<dbReference type="Gene3D" id="2.60.260.20">
    <property type="entry name" value="Urease metallochaperone UreE, N-terminal domain"/>
    <property type="match status" value="2"/>
</dbReference>
<reference evidence="15 16" key="1">
    <citation type="journal article" date="2015" name="Genome Announc.">
        <title>Expanding the biotechnology potential of lactobacilli through comparative genomics of 213 strains and associated genera.</title>
        <authorList>
            <person name="Sun Z."/>
            <person name="Harris H.M."/>
            <person name="McCann A."/>
            <person name="Guo C."/>
            <person name="Argimon S."/>
            <person name="Zhang W."/>
            <person name="Yang X."/>
            <person name="Jeffery I.B."/>
            <person name="Cooney J.C."/>
            <person name="Kagawa T.F."/>
            <person name="Liu W."/>
            <person name="Song Y."/>
            <person name="Salvetti E."/>
            <person name="Wrobel A."/>
            <person name="Rasinkangas P."/>
            <person name="Parkhill J."/>
            <person name="Rea M.C."/>
            <person name="O'Sullivan O."/>
            <person name="Ritari J."/>
            <person name="Douillard F.P."/>
            <person name="Paul Ross R."/>
            <person name="Yang R."/>
            <person name="Briner A.E."/>
            <person name="Felis G.E."/>
            <person name="de Vos W.M."/>
            <person name="Barrangou R."/>
            <person name="Klaenhammer T.R."/>
            <person name="Caufield P.W."/>
            <person name="Cui Y."/>
            <person name="Zhang H."/>
            <person name="O'Toole P.W."/>
        </authorList>
    </citation>
    <scope>NUCLEOTIDE SEQUENCE [LARGE SCALE GENOMIC DNA]</scope>
    <source>
        <strain evidence="15 16">DSM 6035</strain>
    </source>
</reference>
<dbReference type="PRINTS" id="PR00625">
    <property type="entry name" value="JDOMAIN"/>
</dbReference>